<reference evidence="3 4" key="1">
    <citation type="submission" date="2023-11" db="EMBL/GenBank/DDBJ databases">
        <title>Arctic aerobic anoxygenic photoheterotroph Sediminicoccus rosea KRV36 adapts its photosynthesis to long days of polar summer.</title>
        <authorList>
            <person name="Tomasch J."/>
            <person name="Kopejtka K."/>
            <person name="Bily T."/>
            <person name="Gardiner A.T."/>
            <person name="Gardian Z."/>
            <person name="Shivaramu S."/>
            <person name="Koblizek M."/>
            <person name="Engelhardt F."/>
            <person name="Kaftan D."/>
        </authorList>
    </citation>
    <scope>NUCLEOTIDE SEQUENCE [LARGE SCALE GENOMIC DNA]</scope>
    <source>
        <strain evidence="3 4">R-30</strain>
    </source>
</reference>
<dbReference type="RefSeq" id="WP_318650256.1">
    <property type="nucleotide sequence ID" value="NZ_CP137852.1"/>
</dbReference>
<dbReference type="Proteomes" id="UP001305521">
    <property type="component" value="Chromosome"/>
</dbReference>
<dbReference type="EMBL" id="CP137852">
    <property type="protein sequence ID" value="WPB86283.1"/>
    <property type="molecule type" value="Genomic_DNA"/>
</dbReference>
<dbReference type="Pfam" id="PF00144">
    <property type="entry name" value="Beta-lactamase"/>
    <property type="match status" value="1"/>
</dbReference>
<evidence type="ECO:0000313" key="3">
    <source>
        <dbReference type="EMBL" id="WPB86283.1"/>
    </source>
</evidence>
<dbReference type="PANTHER" id="PTHR43283">
    <property type="entry name" value="BETA-LACTAMASE-RELATED"/>
    <property type="match status" value="1"/>
</dbReference>
<organism evidence="3 4">
    <name type="scientific">Sediminicoccus rosea</name>
    <dbReference type="NCBI Taxonomy" id="1225128"/>
    <lineage>
        <taxon>Bacteria</taxon>
        <taxon>Pseudomonadati</taxon>
        <taxon>Pseudomonadota</taxon>
        <taxon>Alphaproteobacteria</taxon>
        <taxon>Acetobacterales</taxon>
        <taxon>Roseomonadaceae</taxon>
        <taxon>Sediminicoccus</taxon>
    </lineage>
</organism>
<dbReference type="InterPro" id="IPR012338">
    <property type="entry name" value="Beta-lactam/transpept-like"/>
</dbReference>
<feature type="domain" description="Beta-lactamase-related" evidence="2">
    <location>
        <begin position="73"/>
        <end position="324"/>
    </location>
</feature>
<dbReference type="InterPro" id="IPR050789">
    <property type="entry name" value="Diverse_Enzym_Activities"/>
</dbReference>
<accession>A0ABZ0PKM1</accession>
<gene>
    <name evidence="3" type="ORF">R9Z33_05285</name>
</gene>
<name>A0ABZ0PKM1_9PROT</name>
<dbReference type="SUPFAM" id="SSF56601">
    <property type="entry name" value="beta-lactamase/transpeptidase-like"/>
    <property type="match status" value="1"/>
</dbReference>
<dbReference type="InterPro" id="IPR001466">
    <property type="entry name" value="Beta-lactam-related"/>
</dbReference>
<sequence length="346" mass="37670">MNADLKAATEFAAAHETPWPRDILAHLEGGFFEGPPDNAVIGPTAPRGGPNGVIYQHGKRIAEWGDPTRADMTFSVAKSYLAMLAGLAVQEGLLPDLEARVSDRVPHEAFATAQNVPITWRHLLTNTSEFEGTLFGKSDLIDRGRNLGVEGQGKKRSPRPMQPPGSYWEYNDVRVNALALALLHLFRRPLPEIWAERIMAPIGAGTGWQWRGYATSQVEIDGRMIESVSGGGHWGGGIIINAEDQARVGLLVAADGEWNGKRIIAKEWLDLCRTPCALNPHYGFLFWLNTGRTKWPAASEGAVCFSGAGGNTTWMEPAEGIVAVSRWLDPAHLNGFMGMVRAALAK</sequence>
<dbReference type="GO" id="GO:0016787">
    <property type="term" value="F:hydrolase activity"/>
    <property type="evidence" value="ECO:0007669"/>
    <property type="project" value="UniProtKB-KW"/>
</dbReference>
<keyword evidence="1 3" id="KW-0378">Hydrolase</keyword>
<proteinExistence type="predicted"/>
<protein>
    <submittedName>
        <fullName evidence="3">Serine hydrolase</fullName>
    </submittedName>
</protein>
<dbReference type="PANTHER" id="PTHR43283:SF11">
    <property type="entry name" value="BETA-LACTAMASE-RELATED DOMAIN-CONTAINING PROTEIN"/>
    <property type="match status" value="1"/>
</dbReference>
<keyword evidence="4" id="KW-1185">Reference proteome</keyword>
<evidence type="ECO:0000313" key="4">
    <source>
        <dbReference type="Proteomes" id="UP001305521"/>
    </source>
</evidence>
<evidence type="ECO:0000259" key="2">
    <source>
        <dbReference type="Pfam" id="PF00144"/>
    </source>
</evidence>
<dbReference type="Gene3D" id="3.40.710.10">
    <property type="entry name" value="DD-peptidase/beta-lactamase superfamily"/>
    <property type="match status" value="1"/>
</dbReference>
<evidence type="ECO:0000256" key="1">
    <source>
        <dbReference type="ARBA" id="ARBA00022801"/>
    </source>
</evidence>